<evidence type="ECO:0008006" key="5">
    <source>
        <dbReference type="Google" id="ProtNLM"/>
    </source>
</evidence>
<proteinExistence type="predicted"/>
<evidence type="ECO:0000256" key="2">
    <source>
        <dbReference type="SAM" id="SignalP"/>
    </source>
</evidence>
<dbReference type="AlphaFoldDB" id="A0A8J4DVB7"/>
<name>A0A8J4DVB7_9ACTN</name>
<keyword evidence="2" id="KW-0732">Signal</keyword>
<accession>A0A8J4DVB7</accession>
<protein>
    <recommendedName>
        <fullName evidence="5">Lipoprotein</fullName>
    </recommendedName>
</protein>
<keyword evidence="4" id="KW-1185">Reference proteome</keyword>
<gene>
    <name evidence="3" type="ORF">Val02_81670</name>
</gene>
<evidence type="ECO:0000256" key="1">
    <source>
        <dbReference type="SAM" id="MobiDB-lite"/>
    </source>
</evidence>
<dbReference type="RefSeq" id="WP_203904690.1">
    <property type="nucleotide sequence ID" value="NZ_BOPF01000046.1"/>
</dbReference>
<dbReference type="Proteomes" id="UP000619260">
    <property type="component" value="Unassembled WGS sequence"/>
</dbReference>
<dbReference type="PROSITE" id="PS51257">
    <property type="entry name" value="PROKAR_LIPOPROTEIN"/>
    <property type="match status" value="1"/>
</dbReference>
<evidence type="ECO:0000313" key="4">
    <source>
        <dbReference type="Proteomes" id="UP000619260"/>
    </source>
</evidence>
<feature type="signal peptide" evidence="2">
    <location>
        <begin position="1"/>
        <end position="18"/>
    </location>
</feature>
<feature type="region of interest" description="Disordered" evidence="1">
    <location>
        <begin position="38"/>
        <end position="71"/>
    </location>
</feature>
<organism evidence="3 4">
    <name type="scientific">Virgisporangium aliadipatigenens</name>
    <dbReference type="NCBI Taxonomy" id="741659"/>
    <lineage>
        <taxon>Bacteria</taxon>
        <taxon>Bacillati</taxon>
        <taxon>Actinomycetota</taxon>
        <taxon>Actinomycetes</taxon>
        <taxon>Micromonosporales</taxon>
        <taxon>Micromonosporaceae</taxon>
        <taxon>Virgisporangium</taxon>
    </lineage>
</organism>
<dbReference type="EMBL" id="BOPF01000046">
    <property type="protein sequence ID" value="GIJ51281.1"/>
    <property type="molecule type" value="Genomic_DNA"/>
</dbReference>
<sequence>MRVLAIAALVLFATAGCAASTDEKGHVQAAKRIADGAAASPAPSGSAAASPKASASPTRARGPAGTAADAKAAVPAPNAFDGLGGHHIKENDDEALYSLGAVCGKELSTVSKGQNDGMNRTWEADAWWLGLVAVGNKAVPASEHISSIKKNYGTCKEYTEDKTKRTITGVFDLGKLEGVDSSYAWTEQTVTEDGTTATVCEAYIGRGNVITWITVDAPSPNTAANVCKESSIIAAKQLAKV</sequence>
<feature type="chain" id="PRO_5035272749" description="Lipoprotein" evidence="2">
    <location>
        <begin position="19"/>
        <end position="241"/>
    </location>
</feature>
<reference evidence="3" key="1">
    <citation type="submission" date="2021-01" db="EMBL/GenBank/DDBJ databases">
        <title>Whole genome shotgun sequence of Virgisporangium aliadipatigenens NBRC 105644.</title>
        <authorList>
            <person name="Komaki H."/>
            <person name="Tamura T."/>
        </authorList>
    </citation>
    <scope>NUCLEOTIDE SEQUENCE</scope>
    <source>
        <strain evidence="3">NBRC 105644</strain>
    </source>
</reference>
<evidence type="ECO:0000313" key="3">
    <source>
        <dbReference type="EMBL" id="GIJ51281.1"/>
    </source>
</evidence>
<comment type="caution">
    <text evidence="3">The sequence shown here is derived from an EMBL/GenBank/DDBJ whole genome shotgun (WGS) entry which is preliminary data.</text>
</comment>